<evidence type="ECO:0000313" key="1">
    <source>
        <dbReference type="EMBL" id="MBB4910076.1"/>
    </source>
</evidence>
<accession>A0A7W7QBG1</accession>
<keyword evidence="2" id="KW-1185">Reference proteome</keyword>
<name>A0A7W7QBG1_9PSEU</name>
<dbReference type="RefSeq" id="WP_184814099.1">
    <property type="nucleotide sequence ID" value="NZ_JACHJQ010000006.1"/>
</dbReference>
<proteinExistence type="predicted"/>
<sequence>MNYPTSSAMTSRDWHNYLVAQLVSASLGYLPRHVVAVGVEPGDQEIVVHFQLTEIDDKDEDDMAEIVGELSILLGDIVRIRTATDVRARAHTDPTGLIRWTYRARVEDESDQPGLR</sequence>
<dbReference type="Proteomes" id="UP000520767">
    <property type="component" value="Unassembled WGS sequence"/>
</dbReference>
<protein>
    <submittedName>
        <fullName evidence="1">Uncharacterized protein</fullName>
    </submittedName>
</protein>
<evidence type="ECO:0000313" key="2">
    <source>
        <dbReference type="Proteomes" id="UP000520767"/>
    </source>
</evidence>
<organism evidence="1 2">
    <name type="scientific">Actinophytocola algeriensis</name>
    <dbReference type="NCBI Taxonomy" id="1768010"/>
    <lineage>
        <taxon>Bacteria</taxon>
        <taxon>Bacillati</taxon>
        <taxon>Actinomycetota</taxon>
        <taxon>Actinomycetes</taxon>
        <taxon>Pseudonocardiales</taxon>
        <taxon>Pseudonocardiaceae</taxon>
    </lineage>
</organism>
<reference evidence="1 2" key="1">
    <citation type="submission" date="2020-08" db="EMBL/GenBank/DDBJ databases">
        <title>Genomic Encyclopedia of Type Strains, Phase III (KMG-III): the genomes of soil and plant-associated and newly described type strains.</title>
        <authorList>
            <person name="Whitman W."/>
        </authorList>
    </citation>
    <scope>NUCLEOTIDE SEQUENCE [LARGE SCALE GENOMIC DNA]</scope>
    <source>
        <strain evidence="1 2">CECT 8960</strain>
    </source>
</reference>
<dbReference type="EMBL" id="JACHJQ010000006">
    <property type="protein sequence ID" value="MBB4910076.1"/>
    <property type="molecule type" value="Genomic_DNA"/>
</dbReference>
<dbReference type="AlphaFoldDB" id="A0A7W7QBG1"/>
<gene>
    <name evidence="1" type="ORF">FHR82_006334</name>
</gene>
<comment type="caution">
    <text evidence="1">The sequence shown here is derived from an EMBL/GenBank/DDBJ whole genome shotgun (WGS) entry which is preliminary data.</text>
</comment>